<dbReference type="Gene3D" id="3.40.50.450">
    <property type="match status" value="1"/>
</dbReference>
<dbReference type="GO" id="GO:0070095">
    <property type="term" value="F:fructose-6-phosphate binding"/>
    <property type="evidence" value="ECO:0007669"/>
    <property type="project" value="TreeGrafter"/>
</dbReference>
<keyword evidence="7" id="KW-0808">Transferase</keyword>
<keyword evidence="9" id="KW-0547">Nucleotide-binding</keyword>
<comment type="pathway">
    <text evidence="4">Carbohydrate degradation; glycolysis; D-glyceraldehyde 3-phosphate and glycerone phosphate from D-glucose: step 3/4.</text>
</comment>
<gene>
    <name evidence="17" type="ORF">MAMA39_04890</name>
</gene>
<keyword evidence="8" id="KW-0479">Metal-binding</keyword>
<dbReference type="RefSeq" id="WP_343251232.1">
    <property type="nucleotide sequence ID" value="NZ_HG937516.1"/>
</dbReference>
<dbReference type="GO" id="GO:0005524">
    <property type="term" value="F:ATP binding"/>
    <property type="evidence" value="ECO:0007669"/>
    <property type="project" value="UniProtKB-KW"/>
</dbReference>
<evidence type="ECO:0000313" key="18">
    <source>
        <dbReference type="Proteomes" id="UP000261764"/>
    </source>
</evidence>
<evidence type="ECO:0000256" key="10">
    <source>
        <dbReference type="ARBA" id="ARBA00022777"/>
    </source>
</evidence>
<dbReference type="GO" id="GO:0046872">
    <property type="term" value="F:metal ion binding"/>
    <property type="evidence" value="ECO:0007669"/>
    <property type="project" value="UniProtKB-KW"/>
</dbReference>
<evidence type="ECO:0000313" key="17">
    <source>
        <dbReference type="EMBL" id="CDN40607.1"/>
    </source>
</evidence>
<name>A0A292IJ97_9MOLU</name>
<evidence type="ECO:0000259" key="16">
    <source>
        <dbReference type="Pfam" id="PF00365"/>
    </source>
</evidence>
<dbReference type="Proteomes" id="UP000261764">
    <property type="component" value="Chromosome I"/>
</dbReference>
<evidence type="ECO:0000256" key="5">
    <source>
        <dbReference type="ARBA" id="ARBA00012055"/>
    </source>
</evidence>
<dbReference type="Pfam" id="PF00365">
    <property type="entry name" value="PFK"/>
    <property type="match status" value="1"/>
</dbReference>
<feature type="domain" description="Phosphofructokinase" evidence="16">
    <location>
        <begin position="24"/>
        <end position="304"/>
    </location>
</feature>
<dbReference type="PANTHER" id="PTHR13697:SF4">
    <property type="entry name" value="ATP-DEPENDENT 6-PHOSPHOFRUCTOKINASE"/>
    <property type="match status" value="1"/>
</dbReference>
<evidence type="ECO:0000256" key="2">
    <source>
        <dbReference type="ARBA" id="ARBA00002659"/>
    </source>
</evidence>
<comment type="catalytic activity">
    <reaction evidence="15">
        <text>beta-D-fructose 6-phosphate + ATP = beta-D-fructose 1,6-bisphosphate + ADP + H(+)</text>
        <dbReference type="Rhea" id="RHEA:16109"/>
        <dbReference type="ChEBI" id="CHEBI:15378"/>
        <dbReference type="ChEBI" id="CHEBI:30616"/>
        <dbReference type="ChEBI" id="CHEBI:32966"/>
        <dbReference type="ChEBI" id="CHEBI:57634"/>
        <dbReference type="ChEBI" id="CHEBI:456216"/>
        <dbReference type="EC" id="2.7.1.11"/>
    </reaction>
</comment>
<protein>
    <recommendedName>
        <fullName evidence="5">6-phosphofructokinase</fullName>
        <ecNumber evidence="5">2.7.1.11</ecNumber>
    </recommendedName>
</protein>
<evidence type="ECO:0000256" key="14">
    <source>
        <dbReference type="ARBA" id="ARBA00038478"/>
    </source>
</evidence>
<dbReference type="GO" id="GO:0006002">
    <property type="term" value="P:fructose 6-phosphate metabolic process"/>
    <property type="evidence" value="ECO:0007669"/>
    <property type="project" value="InterPro"/>
</dbReference>
<dbReference type="GO" id="GO:0003872">
    <property type="term" value="F:6-phosphofructokinase activity"/>
    <property type="evidence" value="ECO:0007669"/>
    <property type="project" value="UniProtKB-EC"/>
</dbReference>
<dbReference type="AlphaFoldDB" id="A0A292IJ97"/>
<dbReference type="InterPro" id="IPR000023">
    <property type="entry name" value="Phosphofructokinase_dom"/>
</dbReference>
<comment type="function">
    <text evidence="2">Catalyzes the phosphorylation of D-fructose 6-phosphate to fructose 1,6-bisphosphate by ATP, the first committing step of glycolysis.</text>
</comment>
<evidence type="ECO:0000256" key="12">
    <source>
        <dbReference type="ARBA" id="ARBA00022842"/>
    </source>
</evidence>
<evidence type="ECO:0000256" key="9">
    <source>
        <dbReference type="ARBA" id="ARBA00022741"/>
    </source>
</evidence>
<keyword evidence="10" id="KW-0418">Kinase</keyword>
<evidence type="ECO:0000256" key="7">
    <source>
        <dbReference type="ARBA" id="ARBA00022679"/>
    </source>
</evidence>
<keyword evidence="11" id="KW-0067">ATP-binding</keyword>
<dbReference type="PANTHER" id="PTHR13697">
    <property type="entry name" value="PHOSPHOFRUCTOKINASE"/>
    <property type="match status" value="1"/>
</dbReference>
<accession>A0A292IJ97</accession>
<evidence type="ECO:0000256" key="3">
    <source>
        <dbReference type="ARBA" id="ARBA00004496"/>
    </source>
</evidence>
<dbReference type="GO" id="GO:0042802">
    <property type="term" value="F:identical protein binding"/>
    <property type="evidence" value="ECO:0007669"/>
    <property type="project" value="TreeGrafter"/>
</dbReference>
<dbReference type="SUPFAM" id="SSF53784">
    <property type="entry name" value="Phosphofructokinase"/>
    <property type="match status" value="1"/>
</dbReference>
<evidence type="ECO:0000256" key="8">
    <source>
        <dbReference type="ARBA" id="ARBA00022723"/>
    </source>
</evidence>
<dbReference type="NCBIfam" id="NF002872">
    <property type="entry name" value="PRK03202.1"/>
    <property type="match status" value="1"/>
</dbReference>
<organism evidence="17 18">
    <name type="scientific">Mycoplasma amphoriforme A39</name>
    <dbReference type="NCBI Taxonomy" id="572419"/>
    <lineage>
        <taxon>Bacteria</taxon>
        <taxon>Bacillati</taxon>
        <taxon>Mycoplasmatota</taxon>
        <taxon>Mollicutes</taxon>
        <taxon>Mycoplasmataceae</taxon>
        <taxon>Mycoplasma</taxon>
    </lineage>
</organism>
<keyword evidence="18" id="KW-1185">Reference proteome</keyword>
<comment type="similarity">
    <text evidence="14">Belongs to the phosphofructokinase type A (PFKA) family.</text>
</comment>
<dbReference type="EMBL" id="HG937516">
    <property type="protein sequence ID" value="CDN40607.1"/>
    <property type="molecule type" value="Genomic_DNA"/>
</dbReference>
<dbReference type="PIRSF" id="PIRSF000532">
    <property type="entry name" value="ATP_PFK_prok"/>
    <property type="match status" value="1"/>
</dbReference>
<evidence type="ECO:0000256" key="4">
    <source>
        <dbReference type="ARBA" id="ARBA00004679"/>
    </source>
</evidence>
<sequence>MNTKKTKNLKVEQEKPVHQSKAKRIAVLTSGGDAPGMNVVISTIIKHAAILNYEVLLVSEGYKGLVEGNFKTIDLNLVEALAAVGGTFIYTSRFPEFQELEVRERAVAQLKAHNIDVLVIIGGDGSLNGANKLSEMGVNCIALPGTIDNDMASSEFTIGFYTALETIGRSVQEIRNTCTSHNRIGLIEVMGRYCGDLALYGGIASGADLIITSENVLTAKEISQVVDNAYKRNPQRRTFIILVSEMIYGSNGNPSLEAIAEVISTVNQKRTAINRLGYIQRGGTPTTMERFWATMMAIHAIEMIKDGKKNRMIGQKQNVVVDLPIAEALKMKRPSRLEILKKINGFCTLKARK</sequence>
<evidence type="ECO:0000256" key="6">
    <source>
        <dbReference type="ARBA" id="ARBA00022490"/>
    </source>
</evidence>
<keyword evidence="12" id="KW-0460">Magnesium</keyword>
<dbReference type="GO" id="GO:0005945">
    <property type="term" value="C:6-phosphofructokinase complex"/>
    <property type="evidence" value="ECO:0007669"/>
    <property type="project" value="TreeGrafter"/>
</dbReference>
<keyword evidence="13" id="KW-0324">Glycolysis</keyword>
<evidence type="ECO:0000256" key="15">
    <source>
        <dbReference type="ARBA" id="ARBA00048070"/>
    </source>
</evidence>
<dbReference type="Gene3D" id="3.40.50.460">
    <property type="entry name" value="Phosphofructokinase domain"/>
    <property type="match status" value="1"/>
</dbReference>
<dbReference type="KEGG" id="mamp:MAMA39_04890"/>
<evidence type="ECO:0000256" key="1">
    <source>
        <dbReference type="ARBA" id="ARBA00001946"/>
    </source>
</evidence>
<dbReference type="InterPro" id="IPR035966">
    <property type="entry name" value="PKF_sf"/>
</dbReference>
<dbReference type="GO" id="GO:0048029">
    <property type="term" value="F:monosaccharide binding"/>
    <property type="evidence" value="ECO:0007669"/>
    <property type="project" value="TreeGrafter"/>
</dbReference>
<dbReference type="GO" id="GO:0030388">
    <property type="term" value="P:fructose 1,6-bisphosphate metabolic process"/>
    <property type="evidence" value="ECO:0007669"/>
    <property type="project" value="TreeGrafter"/>
</dbReference>
<dbReference type="PRINTS" id="PR00476">
    <property type="entry name" value="PHFRCTKINASE"/>
</dbReference>
<evidence type="ECO:0000256" key="13">
    <source>
        <dbReference type="ARBA" id="ARBA00023152"/>
    </source>
</evidence>
<evidence type="ECO:0000256" key="11">
    <source>
        <dbReference type="ARBA" id="ARBA00022840"/>
    </source>
</evidence>
<dbReference type="InterPro" id="IPR022953">
    <property type="entry name" value="ATP_PFK"/>
</dbReference>
<dbReference type="UniPathway" id="UPA00109">
    <property type="reaction ID" value="UER00182"/>
</dbReference>
<dbReference type="GO" id="GO:0016208">
    <property type="term" value="F:AMP binding"/>
    <property type="evidence" value="ECO:0007669"/>
    <property type="project" value="TreeGrafter"/>
</dbReference>
<keyword evidence="6" id="KW-0963">Cytoplasm</keyword>
<dbReference type="EC" id="2.7.1.11" evidence="5"/>
<dbReference type="InterPro" id="IPR012003">
    <property type="entry name" value="ATP_PFK_prok-type"/>
</dbReference>
<comment type="subcellular location">
    <subcellularLocation>
        <location evidence="3">Cytoplasm</location>
    </subcellularLocation>
</comment>
<reference evidence="17 18" key="1">
    <citation type="journal article" date="2015" name="Clin. Infect. Dis.">
        <title>Genomic Investigations unmask Mycoplasma amphoriforme, a new respiratory pathogen.</title>
        <authorList>
            <person name="Gillespie S.H."/>
            <person name="Ling C.L."/>
            <person name="Oravcova K."/>
            <person name="Pinheiro M."/>
            <person name="Wells L."/>
            <person name="Bryant J.M."/>
            <person name="McHugh T.D."/>
            <person name="Bebear C."/>
            <person name="Webster D."/>
            <person name="Harris S.R."/>
            <person name="Seth-Smith H.M."/>
            <person name="Thomson N.R."/>
        </authorList>
    </citation>
    <scope>NUCLEOTIDE SEQUENCE [LARGE SCALE GENOMIC DNA]</scope>
    <source>
        <strain evidence="17 18">A39</strain>
    </source>
</reference>
<dbReference type="GO" id="GO:0061621">
    <property type="term" value="P:canonical glycolysis"/>
    <property type="evidence" value="ECO:0007669"/>
    <property type="project" value="TreeGrafter"/>
</dbReference>
<comment type="cofactor">
    <cofactor evidence="1">
        <name>Mg(2+)</name>
        <dbReference type="ChEBI" id="CHEBI:18420"/>
    </cofactor>
</comment>
<proteinExistence type="inferred from homology"/>